<keyword evidence="1" id="KW-1133">Transmembrane helix</keyword>
<gene>
    <name evidence="2" type="ORF">A2Z33_00730</name>
</gene>
<accession>A0A1F5YUV2</accession>
<organism evidence="2 3">
    <name type="scientific">Candidatus Gottesmanbacteria bacterium RBG_16_52_11</name>
    <dbReference type="NCBI Taxonomy" id="1798374"/>
    <lineage>
        <taxon>Bacteria</taxon>
        <taxon>Candidatus Gottesmaniibacteriota</taxon>
    </lineage>
</organism>
<evidence type="ECO:0000256" key="1">
    <source>
        <dbReference type="SAM" id="Phobius"/>
    </source>
</evidence>
<sequence length="144" mass="15702">MAFDELKVYRSVGLGIVFILLIGVIAVTGKLYWDSRNQLLELKEDLSGNPSPAQAATDAEVIERVRAHMVMPDGTPKVITVTGVADLRAEQPFFAKAQEGDKLLVYPQSVILYSPTLDRVVEVAQIRYNQPTPSPGPVVLPTGI</sequence>
<keyword evidence="1" id="KW-0472">Membrane</keyword>
<name>A0A1F5YUV2_9BACT</name>
<dbReference type="AlphaFoldDB" id="A0A1F5YUV2"/>
<dbReference type="EMBL" id="MFJD01000005">
    <property type="protein sequence ID" value="OGG03876.1"/>
    <property type="molecule type" value="Genomic_DNA"/>
</dbReference>
<feature type="transmembrane region" description="Helical" evidence="1">
    <location>
        <begin position="12"/>
        <end position="33"/>
    </location>
</feature>
<evidence type="ECO:0000313" key="2">
    <source>
        <dbReference type="EMBL" id="OGG03876.1"/>
    </source>
</evidence>
<reference evidence="2 3" key="1">
    <citation type="journal article" date="2016" name="Nat. Commun.">
        <title>Thousands of microbial genomes shed light on interconnected biogeochemical processes in an aquifer system.</title>
        <authorList>
            <person name="Anantharaman K."/>
            <person name="Brown C.T."/>
            <person name="Hug L.A."/>
            <person name="Sharon I."/>
            <person name="Castelle C.J."/>
            <person name="Probst A.J."/>
            <person name="Thomas B.C."/>
            <person name="Singh A."/>
            <person name="Wilkins M.J."/>
            <person name="Karaoz U."/>
            <person name="Brodie E.L."/>
            <person name="Williams K.H."/>
            <person name="Hubbard S.S."/>
            <person name="Banfield J.F."/>
        </authorList>
    </citation>
    <scope>NUCLEOTIDE SEQUENCE [LARGE SCALE GENOMIC DNA]</scope>
</reference>
<proteinExistence type="predicted"/>
<keyword evidence="1" id="KW-0812">Transmembrane</keyword>
<comment type="caution">
    <text evidence="2">The sequence shown here is derived from an EMBL/GenBank/DDBJ whole genome shotgun (WGS) entry which is preliminary data.</text>
</comment>
<evidence type="ECO:0000313" key="3">
    <source>
        <dbReference type="Proteomes" id="UP000178448"/>
    </source>
</evidence>
<protein>
    <submittedName>
        <fullName evidence="2">Uncharacterized protein</fullName>
    </submittedName>
</protein>
<dbReference type="Proteomes" id="UP000178448">
    <property type="component" value="Unassembled WGS sequence"/>
</dbReference>